<feature type="region of interest" description="Disordered" evidence="5">
    <location>
        <begin position="391"/>
        <end position="417"/>
    </location>
</feature>
<keyword evidence="3 6" id="KW-1133">Transmembrane helix</keyword>
<keyword evidence="2 6" id="KW-0812">Transmembrane</keyword>
<dbReference type="GO" id="GO:0016020">
    <property type="term" value="C:membrane"/>
    <property type="evidence" value="ECO:0007669"/>
    <property type="project" value="UniProtKB-SubCell"/>
</dbReference>
<gene>
    <name evidence="7" type="ORF">CPB83DRAFT_848934</name>
</gene>
<feature type="region of interest" description="Disordered" evidence="5">
    <location>
        <begin position="247"/>
        <end position="302"/>
    </location>
</feature>
<feature type="compositionally biased region" description="Low complexity" evidence="5">
    <location>
        <begin position="247"/>
        <end position="269"/>
    </location>
</feature>
<evidence type="ECO:0000256" key="2">
    <source>
        <dbReference type="ARBA" id="ARBA00022692"/>
    </source>
</evidence>
<dbReference type="EMBL" id="MU157835">
    <property type="protein sequence ID" value="KAF9531382.1"/>
    <property type="molecule type" value="Genomic_DNA"/>
</dbReference>
<reference evidence="7" key="1">
    <citation type="submission" date="2020-11" db="EMBL/GenBank/DDBJ databases">
        <authorList>
            <consortium name="DOE Joint Genome Institute"/>
            <person name="Ahrendt S."/>
            <person name="Riley R."/>
            <person name="Andreopoulos W."/>
            <person name="Labutti K."/>
            <person name="Pangilinan J."/>
            <person name="Ruiz-Duenas F.J."/>
            <person name="Barrasa J.M."/>
            <person name="Sanchez-Garcia M."/>
            <person name="Camarero S."/>
            <person name="Miyauchi S."/>
            <person name="Serrano A."/>
            <person name="Linde D."/>
            <person name="Babiker R."/>
            <person name="Drula E."/>
            <person name="Ayuso-Fernandez I."/>
            <person name="Pacheco R."/>
            <person name="Padilla G."/>
            <person name="Ferreira P."/>
            <person name="Barriuso J."/>
            <person name="Kellner H."/>
            <person name="Castanera R."/>
            <person name="Alfaro M."/>
            <person name="Ramirez L."/>
            <person name="Pisabarro A.G."/>
            <person name="Kuo A."/>
            <person name="Tritt A."/>
            <person name="Lipzen A."/>
            <person name="He G."/>
            <person name="Yan M."/>
            <person name="Ng V."/>
            <person name="Cullen D."/>
            <person name="Martin F."/>
            <person name="Rosso M.-N."/>
            <person name="Henrissat B."/>
            <person name="Hibbett D."/>
            <person name="Martinez A.T."/>
            <person name="Grigoriev I.V."/>
        </authorList>
    </citation>
    <scope>NUCLEOTIDE SEQUENCE</scope>
    <source>
        <strain evidence="7">CBS 506.95</strain>
    </source>
</reference>
<dbReference type="InterPro" id="IPR045863">
    <property type="entry name" value="CorA_TM1_TM2"/>
</dbReference>
<dbReference type="InterPro" id="IPR002523">
    <property type="entry name" value="MgTranspt_CorA/ZnTranspt_ZntB"/>
</dbReference>
<dbReference type="AlphaFoldDB" id="A0A9P6ELR1"/>
<evidence type="ECO:0000313" key="7">
    <source>
        <dbReference type="EMBL" id="KAF9531382.1"/>
    </source>
</evidence>
<keyword evidence="8" id="KW-1185">Reference proteome</keyword>
<feature type="compositionally biased region" description="Basic and acidic residues" evidence="5">
    <location>
        <begin position="283"/>
        <end position="296"/>
    </location>
</feature>
<feature type="region of interest" description="Disordered" evidence="5">
    <location>
        <begin position="817"/>
        <end position="841"/>
    </location>
</feature>
<comment type="caution">
    <text evidence="7">The sequence shown here is derived from an EMBL/GenBank/DDBJ whole genome shotgun (WGS) entry which is preliminary data.</text>
</comment>
<feature type="compositionally biased region" description="Basic and acidic residues" evidence="5">
    <location>
        <begin position="533"/>
        <end position="555"/>
    </location>
</feature>
<accession>A0A9P6ELR1</accession>
<evidence type="ECO:0000256" key="4">
    <source>
        <dbReference type="ARBA" id="ARBA00023136"/>
    </source>
</evidence>
<evidence type="ECO:0000313" key="8">
    <source>
        <dbReference type="Proteomes" id="UP000807306"/>
    </source>
</evidence>
<dbReference type="SUPFAM" id="SSF144083">
    <property type="entry name" value="Magnesium transport protein CorA, transmembrane region"/>
    <property type="match status" value="1"/>
</dbReference>
<feature type="region of interest" description="Disordered" evidence="5">
    <location>
        <begin position="699"/>
        <end position="784"/>
    </location>
</feature>
<organism evidence="7 8">
    <name type="scientific">Crepidotus variabilis</name>
    <dbReference type="NCBI Taxonomy" id="179855"/>
    <lineage>
        <taxon>Eukaryota</taxon>
        <taxon>Fungi</taxon>
        <taxon>Dikarya</taxon>
        <taxon>Basidiomycota</taxon>
        <taxon>Agaricomycotina</taxon>
        <taxon>Agaricomycetes</taxon>
        <taxon>Agaricomycetidae</taxon>
        <taxon>Agaricales</taxon>
        <taxon>Agaricineae</taxon>
        <taxon>Crepidotaceae</taxon>
        <taxon>Crepidotus</taxon>
    </lineage>
</organism>
<evidence type="ECO:0000256" key="3">
    <source>
        <dbReference type="ARBA" id="ARBA00022989"/>
    </source>
</evidence>
<evidence type="ECO:0000256" key="1">
    <source>
        <dbReference type="ARBA" id="ARBA00004141"/>
    </source>
</evidence>
<protein>
    <submittedName>
        <fullName evidence="7">Uncharacterized protein</fullName>
    </submittedName>
</protein>
<comment type="subcellular location">
    <subcellularLocation>
        <location evidence="1">Membrane</location>
        <topology evidence="1">Multi-pass membrane protein</topology>
    </subcellularLocation>
</comment>
<dbReference type="Proteomes" id="UP000807306">
    <property type="component" value="Unassembled WGS sequence"/>
</dbReference>
<dbReference type="Gene3D" id="1.20.58.340">
    <property type="entry name" value="Magnesium transport protein CorA, transmembrane region"/>
    <property type="match status" value="1"/>
</dbReference>
<evidence type="ECO:0000256" key="5">
    <source>
        <dbReference type="SAM" id="MobiDB-lite"/>
    </source>
</evidence>
<feature type="region of interest" description="Disordered" evidence="5">
    <location>
        <begin position="1"/>
        <end position="51"/>
    </location>
</feature>
<proteinExistence type="predicted"/>
<keyword evidence="4 6" id="KW-0472">Membrane</keyword>
<name>A0A9P6ELR1_9AGAR</name>
<feature type="compositionally biased region" description="Polar residues" evidence="5">
    <location>
        <begin position="743"/>
        <end position="759"/>
    </location>
</feature>
<feature type="transmembrane region" description="Helical" evidence="6">
    <location>
        <begin position="635"/>
        <end position="655"/>
    </location>
</feature>
<feature type="region of interest" description="Disordered" evidence="5">
    <location>
        <begin position="521"/>
        <end position="568"/>
    </location>
</feature>
<sequence length="841" mass="95030">MDRRYPQRAATIPPRRKLSLYQPANLPPGHIPPKRDPPRRRHGAPFGPWPFVDIDEEVDRGQLDDPTHQHREHLTSPCAHQHTSFAQNLSTVSLNSGDDDAVHQHHAPTSCWCKYPQSLYPNWTQKQQRKSKIQAVISREHLCRINYLDMKKDGVFVDGGRRDVEPRTEGDMWAAIRRGRPSNVHLRMLFVDNCSGPVLKMLGTRYNIEPFFFSSTIGWIPTRFQSNVVQHESDHLTIVFTFMRSINNPSNPNPNAHGPSRPRTTPSSPVDKDDESTSSASLRGKDKDKTKGKEEGMVIDTQKPLPLRSNNKLLLLDRLALHMVRCRPPSSSSAASSPTSTNRCLPGNTIISLHPTPEHLGTTAKTMHSRVALTGRSVYWGNVFRAGCRKRPKEEKKNVKEPEVEDSGTESEKADEPNVWETVIDAKERDDAEDNGEWEGGDPTFVFLSFLWYAAYAWDESLEALYSHICSLESEVIYSNDLEMTHELHIIQAHLLHFENLLGDFKKTVEFIEVTPNPSMEKVVKPGQLSNKPDTKQDLDSTTHESQEKKKAREREEEEERAEDVRREHLQELMSRECHNLLSEVARLERQRKMMERRLKNVMDLGFALINIEDSKQTRLLTEASLKDSAAMKQIAYLTMAFLPASFVAAVFGMNVTVLAPHVHGTIAHYIEAALPLTALTVWIVIAYQFRIEDAAYQASNSRKRNHKSEEKATSAEGDFKVIDAEGNLTNATIGNGGPRGGHQSSNMRPSVDSWSYSAPESIGASPSHGSHGGAGHSGFPGEIQPTKHYKRLNVWQRMLWPVTWVSNEYERRTMKAGTTSENHLQQLEPSSMRKQMASLA</sequence>
<feature type="transmembrane region" description="Helical" evidence="6">
    <location>
        <begin position="667"/>
        <end position="688"/>
    </location>
</feature>
<dbReference type="OrthoDB" id="3231000at2759"/>
<feature type="compositionally biased region" description="Polar residues" evidence="5">
    <location>
        <begin position="817"/>
        <end position="834"/>
    </location>
</feature>
<evidence type="ECO:0000256" key="6">
    <source>
        <dbReference type="SAM" id="Phobius"/>
    </source>
</evidence>
<feature type="compositionally biased region" description="Basic and acidic residues" evidence="5">
    <location>
        <begin position="708"/>
        <end position="724"/>
    </location>
</feature>
<dbReference type="Pfam" id="PF01544">
    <property type="entry name" value="CorA"/>
    <property type="match status" value="1"/>
</dbReference>
<feature type="compositionally biased region" description="Basic and acidic residues" evidence="5">
    <location>
        <begin position="392"/>
        <end position="402"/>
    </location>
</feature>